<evidence type="ECO:0000313" key="4">
    <source>
        <dbReference type="Proteomes" id="UP000235116"/>
    </source>
</evidence>
<name>A0A2K9LN60_9GAMM</name>
<dbReference type="NCBIfam" id="NF006948">
    <property type="entry name" value="PRK09430.1"/>
    <property type="match status" value="1"/>
</dbReference>
<evidence type="ECO:0000256" key="1">
    <source>
        <dbReference type="ARBA" id="ARBA00023186"/>
    </source>
</evidence>
<dbReference type="SMART" id="SM00271">
    <property type="entry name" value="DnaJ"/>
    <property type="match status" value="1"/>
</dbReference>
<dbReference type="SUPFAM" id="SSF46565">
    <property type="entry name" value="Chaperone J-domain"/>
    <property type="match status" value="1"/>
</dbReference>
<protein>
    <submittedName>
        <fullName evidence="3">Molecular chaperone DjlA</fullName>
    </submittedName>
</protein>
<evidence type="ECO:0000313" key="3">
    <source>
        <dbReference type="EMBL" id="AUM13796.1"/>
    </source>
</evidence>
<dbReference type="CDD" id="cd07316">
    <property type="entry name" value="terB_like_DjlA"/>
    <property type="match status" value="1"/>
</dbReference>
<dbReference type="InterPro" id="IPR001623">
    <property type="entry name" value="DnaJ_domain"/>
</dbReference>
<dbReference type="InterPro" id="IPR007791">
    <property type="entry name" value="DjlA_N"/>
</dbReference>
<dbReference type="PROSITE" id="PS50076">
    <property type="entry name" value="DNAJ_2"/>
    <property type="match status" value="1"/>
</dbReference>
<dbReference type="Gene3D" id="1.10.287.110">
    <property type="entry name" value="DnaJ domain"/>
    <property type="match status" value="1"/>
</dbReference>
<dbReference type="InterPro" id="IPR029024">
    <property type="entry name" value="TerB-like"/>
</dbReference>
<proteinExistence type="predicted"/>
<reference evidence="4" key="1">
    <citation type="submission" date="2017-08" db="EMBL/GenBank/DDBJ databases">
        <title>Direct submision.</title>
        <authorList>
            <person name="Kim S.-J."/>
            <person name="Rhee S.-K."/>
        </authorList>
    </citation>
    <scope>NUCLEOTIDE SEQUENCE [LARGE SCALE GENOMIC DNA]</scope>
    <source>
        <strain evidence="4">GI5</strain>
    </source>
</reference>
<gene>
    <name evidence="3" type="ORF">Kalk_15780</name>
</gene>
<dbReference type="CDD" id="cd06257">
    <property type="entry name" value="DnaJ"/>
    <property type="match status" value="1"/>
</dbReference>
<organism evidence="3 4">
    <name type="scientific">Ketobacter alkanivorans</name>
    <dbReference type="NCBI Taxonomy" id="1917421"/>
    <lineage>
        <taxon>Bacteria</taxon>
        <taxon>Pseudomonadati</taxon>
        <taxon>Pseudomonadota</taxon>
        <taxon>Gammaproteobacteria</taxon>
        <taxon>Pseudomonadales</taxon>
        <taxon>Ketobacteraceae</taxon>
        <taxon>Ketobacter</taxon>
    </lineage>
</organism>
<dbReference type="InterPro" id="IPR036869">
    <property type="entry name" value="J_dom_sf"/>
</dbReference>
<accession>A0A2K9LN60</accession>
<dbReference type="PRINTS" id="PR00625">
    <property type="entry name" value="JDOMAIN"/>
</dbReference>
<evidence type="ECO:0000259" key="2">
    <source>
        <dbReference type="PROSITE" id="PS50076"/>
    </source>
</evidence>
<dbReference type="KEGG" id="kak:Kalk_15780"/>
<dbReference type="AlphaFoldDB" id="A0A2K9LN60"/>
<dbReference type="Pfam" id="PF00226">
    <property type="entry name" value="DnaJ"/>
    <property type="match status" value="1"/>
</dbReference>
<dbReference type="SUPFAM" id="SSF158682">
    <property type="entry name" value="TerB-like"/>
    <property type="match status" value="1"/>
</dbReference>
<dbReference type="EMBL" id="CP022684">
    <property type="protein sequence ID" value="AUM13796.1"/>
    <property type="molecule type" value="Genomic_DNA"/>
</dbReference>
<dbReference type="Proteomes" id="UP000235116">
    <property type="component" value="Chromosome"/>
</dbReference>
<dbReference type="PANTHER" id="PTHR24074">
    <property type="entry name" value="CO-CHAPERONE PROTEIN DJLA"/>
    <property type="match status" value="1"/>
</dbReference>
<sequence length="277" mass="30693">MTSFIWIGPLVGLFVGYFLAGGGVVGVVGSCLGGWLGHQFDVIIQLSSSVYQFAQPKPKGRDSAIQAAFFQATFVALGRVAKCDGAVCDAEIQWTTAVMNRMGLSPEKKREAVELFDRGKTSNDISEELIALRNACGRRTTLLQIFMEILVQAALADGKLDQQEWATLSHIAQSIRYRLSFLEKVVRSAQAYQEFRAAGSQQPLSERDELVRAHDILGVSPDATVQEVKRAYRRLMSQHHPDKLIAKGMPKEMLDMAKEKSQAIRAAYEIITSTRKK</sequence>
<dbReference type="RefSeq" id="WP_101895171.1">
    <property type="nucleotide sequence ID" value="NZ_CP022684.1"/>
</dbReference>
<dbReference type="Gene3D" id="1.10.3680.10">
    <property type="entry name" value="TerB-like"/>
    <property type="match status" value="1"/>
</dbReference>
<keyword evidence="1" id="KW-0143">Chaperone</keyword>
<dbReference type="Pfam" id="PF05099">
    <property type="entry name" value="TerB"/>
    <property type="match status" value="1"/>
</dbReference>
<keyword evidence="4" id="KW-1185">Reference proteome</keyword>
<dbReference type="OrthoDB" id="9782583at2"/>
<feature type="domain" description="J" evidence="2">
    <location>
        <begin position="212"/>
        <end position="277"/>
    </location>
</feature>
<dbReference type="InterPro" id="IPR050817">
    <property type="entry name" value="DjlA_DnaK_co-chaperone"/>
</dbReference>